<protein>
    <submittedName>
        <fullName evidence="1">Uncharacterized protein</fullName>
    </submittedName>
</protein>
<accession>A0ABW3ZH16</accession>
<reference evidence="2" key="1">
    <citation type="journal article" date="2019" name="Int. J. Syst. Evol. Microbiol.">
        <title>The Global Catalogue of Microorganisms (GCM) 10K type strain sequencing project: providing services to taxonomists for standard genome sequencing and annotation.</title>
        <authorList>
            <consortium name="The Broad Institute Genomics Platform"/>
            <consortium name="The Broad Institute Genome Sequencing Center for Infectious Disease"/>
            <person name="Wu L."/>
            <person name="Ma J."/>
        </authorList>
    </citation>
    <scope>NUCLEOTIDE SEQUENCE [LARGE SCALE GENOMIC DNA]</scope>
    <source>
        <strain evidence="2">CCUG 62953</strain>
    </source>
</reference>
<proteinExistence type="predicted"/>
<gene>
    <name evidence="1" type="ORF">ACFQ4E_06425</name>
</gene>
<dbReference type="RefSeq" id="WP_386802112.1">
    <property type="nucleotide sequence ID" value="NZ_JBHTMU010000008.1"/>
</dbReference>
<evidence type="ECO:0000313" key="1">
    <source>
        <dbReference type="EMBL" id="MFD1342047.1"/>
    </source>
</evidence>
<organism evidence="1 2">
    <name type="scientific">Litorisediminicola beolgyonensis</name>
    <dbReference type="NCBI Taxonomy" id="1173614"/>
    <lineage>
        <taxon>Bacteria</taxon>
        <taxon>Pseudomonadati</taxon>
        <taxon>Pseudomonadota</taxon>
        <taxon>Alphaproteobacteria</taxon>
        <taxon>Rhodobacterales</taxon>
        <taxon>Paracoccaceae</taxon>
        <taxon>Litorisediminicola</taxon>
    </lineage>
</organism>
<comment type="caution">
    <text evidence="1">The sequence shown here is derived from an EMBL/GenBank/DDBJ whole genome shotgun (WGS) entry which is preliminary data.</text>
</comment>
<sequence length="203" mass="21800">MAALLPVRSVFLETRDAGAVDIDVLTDSTLVLPDLSLGDLLAEEIDLLAPEQCLVFFVPQRFLQPDCTSLVLSEALGRAVAKALIDMAEICFSSADDEAVAMASLWSHFCAQQGGRIPADLDAKAFAAGFESKVSDWSLATGHGVIRRGEDTQRASVRSALLDHLVACRRKLSLVLFSDLAVLPFALGETVQRSHTLCRDGSV</sequence>
<dbReference type="EMBL" id="JBHTMU010000008">
    <property type="protein sequence ID" value="MFD1342047.1"/>
    <property type="molecule type" value="Genomic_DNA"/>
</dbReference>
<keyword evidence="2" id="KW-1185">Reference proteome</keyword>
<name>A0ABW3ZH16_9RHOB</name>
<evidence type="ECO:0000313" key="2">
    <source>
        <dbReference type="Proteomes" id="UP001597135"/>
    </source>
</evidence>
<dbReference type="Proteomes" id="UP001597135">
    <property type="component" value="Unassembled WGS sequence"/>
</dbReference>